<evidence type="ECO:0000313" key="2">
    <source>
        <dbReference type="Proteomes" id="UP001283361"/>
    </source>
</evidence>
<dbReference type="EMBL" id="JAWDGP010007240">
    <property type="protein sequence ID" value="KAK3727443.1"/>
    <property type="molecule type" value="Genomic_DNA"/>
</dbReference>
<dbReference type="Gene3D" id="2.40.10.10">
    <property type="entry name" value="Trypsin-like serine proteases"/>
    <property type="match status" value="1"/>
</dbReference>
<dbReference type="SUPFAM" id="SSF50494">
    <property type="entry name" value="Trypsin-like serine proteases"/>
    <property type="match status" value="1"/>
</dbReference>
<accession>A0AAE1CQ68</accession>
<protein>
    <submittedName>
        <fullName evidence="1">Uncharacterized protein</fullName>
    </submittedName>
</protein>
<dbReference type="Proteomes" id="UP001283361">
    <property type="component" value="Unassembled WGS sequence"/>
</dbReference>
<sequence>MDVSLGEGPCPCPTCGRSERSSPTPQPWYKVRIDSACHVLYNSQEALATKVDFFYDSQKSRDEGFLENFKTCKRNLPKKIPTESLIVVVSHPHGQPKKITLGSLVKYKVNWAEPRAYALTWTLSYKTDTCPGSSGAPVFEVSSDTNNKVFGKGTFHSGCRSTDNHSVSTYTAFRF</sequence>
<gene>
    <name evidence="1" type="ORF">RRG08_058860</name>
</gene>
<organism evidence="1 2">
    <name type="scientific">Elysia crispata</name>
    <name type="common">lettuce slug</name>
    <dbReference type="NCBI Taxonomy" id="231223"/>
    <lineage>
        <taxon>Eukaryota</taxon>
        <taxon>Metazoa</taxon>
        <taxon>Spiralia</taxon>
        <taxon>Lophotrochozoa</taxon>
        <taxon>Mollusca</taxon>
        <taxon>Gastropoda</taxon>
        <taxon>Heterobranchia</taxon>
        <taxon>Euthyneura</taxon>
        <taxon>Panpulmonata</taxon>
        <taxon>Sacoglossa</taxon>
        <taxon>Placobranchoidea</taxon>
        <taxon>Plakobranchidae</taxon>
        <taxon>Elysia</taxon>
    </lineage>
</organism>
<dbReference type="InterPro" id="IPR009003">
    <property type="entry name" value="Peptidase_S1_PA"/>
</dbReference>
<reference evidence="1" key="1">
    <citation type="journal article" date="2023" name="G3 (Bethesda)">
        <title>A reference genome for the long-term kleptoplast-retaining sea slug Elysia crispata morphotype clarki.</title>
        <authorList>
            <person name="Eastman K.E."/>
            <person name="Pendleton A.L."/>
            <person name="Shaikh M.A."/>
            <person name="Suttiyut T."/>
            <person name="Ogas R."/>
            <person name="Tomko P."/>
            <person name="Gavelis G."/>
            <person name="Widhalm J.R."/>
            <person name="Wisecaver J.H."/>
        </authorList>
    </citation>
    <scope>NUCLEOTIDE SEQUENCE</scope>
    <source>
        <strain evidence="1">ECLA1</strain>
    </source>
</reference>
<dbReference type="AlphaFoldDB" id="A0AAE1CQ68"/>
<comment type="caution">
    <text evidence="1">The sequence shown here is derived from an EMBL/GenBank/DDBJ whole genome shotgun (WGS) entry which is preliminary data.</text>
</comment>
<keyword evidence="2" id="KW-1185">Reference proteome</keyword>
<dbReference type="InterPro" id="IPR043504">
    <property type="entry name" value="Peptidase_S1_PA_chymotrypsin"/>
</dbReference>
<evidence type="ECO:0000313" key="1">
    <source>
        <dbReference type="EMBL" id="KAK3727443.1"/>
    </source>
</evidence>
<proteinExistence type="predicted"/>
<name>A0AAE1CQ68_9GAST</name>